<comment type="caution">
    <text evidence="12">The sequence shown here is derived from an EMBL/GenBank/DDBJ whole genome shotgun (WGS) entry which is preliminary data.</text>
</comment>
<evidence type="ECO:0000256" key="3">
    <source>
        <dbReference type="ARBA" id="ARBA00022517"/>
    </source>
</evidence>
<dbReference type="Gene3D" id="3.40.50.300">
    <property type="entry name" value="P-loop containing nucleotide triphosphate hydrolases"/>
    <property type="match status" value="2"/>
</dbReference>
<dbReference type="GO" id="GO:0042254">
    <property type="term" value="P:ribosome biogenesis"/>
    <property type="evidence" value="ECO:0007669"/>
    <property type="project" value="UniProtKB-KW"/>
</dbReference>
<dbReference type="AlphaFoldDB" id="A0A1F7W8D7"/>
<dbReference type="Pfam" id="PF01926">
    <property type="entry name" value="MMR_HSR1"/>
    <property type="match status" value="2"/>
</dbReference>
<keyword evidence="4 10" id="KW-0677">Repeat</keyword>
<dbReference type="PANTHER" id="PTHR43834">
    <property type="entry name" value="GTPASE DER"/>
    <property type="match status" value="1"/>
</dbReference>
<keyword evidence="3 8" id="KW-0690">Ribosome biogenesis</keyword>
<feature type="binding site" evidence="8">
    <location>
        <begin position="8"/>
        <end position="15"/>
    </location>
    <ligand>
        <name>GTP</name>
        <dbReference type="ChEBI" id="CHEBI:37565"/>
        <label>1</label>
    </ligand>
</feature>
<dbReference type="HAMAP" id="MF_00195">
    <property type="entry name" value="GTPase_Der"/>
    <property type="match status" value="1"/>
</dbReference>
<dbReference type="InterPro" id="IPR027417">
    <property type="entry name" value="P-loop_NTPase"/>
</dbReference>
<dbReference type="NCBIfam" id="TIGR03594">
    <property type="entry name" value="GTPase_EngA"/>
    <property type="match status" value="1"/>
</dbReference>
<feature type="binding site" evidence="8">
    <location>
        <begin position="186"/>
        <end position="193"/>
    </location>
    <ligand>
        <name>GTP</name>
        <dbReference type="ChEBI" id="CHEBI:37565"/>
        <label>2</label>
    </ligand>
</feature>
<dbReference type="InterPro" id="IPR031166">
    <property type="entry name" value="G_ENGA"/>
</dbReference>
<feature type="domain" description="EngA-type G" evidence="11">
    <location>
        <begin position="180"/>
        <end position="358"/>
    </location>
</feature>
<dbReference type="NCBIfam" id="TIGR00231">
    <property type="entry name" value="small_GTP"/>
    <property type="match status" value="2"/>
</dbReference>
<dbReference type="InterPro" id="IPR006073">
    <property type="entry name" value="GTP-bd"/>
</dbReference>
<dbReference type="Proteomes" id="UP000176501">
    <property type="component" value="Unassembled WGS sequence"/>
</dbReference>
<evidence type="ECO:0000256" key="9">
    <source>
        <dbReference type="PROSITE-ProRule" id="PRU01049"/>
    </source>
</evidence>
<protein>
    <recommendedName>
        <fullName evidence="2 8">GTPase Der</fullName>
    </recommendedName>
    <alternativeName>
        <fullName evidence="7 8">GTP-binding protein EngA</fullName>
    </alternativeName>
</protein>
<feature type="binding site" evidence="8">
    <location>
        <begin position="300"/>
        <end position="303"/>
    </location>
    <ligand>
        <name>GTP</name>
        <dbReference type="ChEBI" id="CHEBI:37565"/>
        <label>2</label>
    </ligand>
</feature>
<evidence type="ECO:0000256" key="1">
    <source>
        <dbReference type="ARBA" id="ARBA00008279"/>
    </source>
</evidence>
<comment type="function">
    <text evidence="8 10">GTPase that plays an essential role in the late steps of ribosome biogenesis.</text>
</comment>
<comment type="similarity">
    <text evidence="1 8 9 10">Belongs to the TRAFAC class TrmE-Era-EngA-EngB-Septin-like GTPase superfamily. EngA (Der) GTPase family.</text>
</comment>
<evidence type="ECO:0000256" key="6">
    <source>
        <dbReference type="ARBA" id="ARBA00023134"/>
    </source>
</evidence>
<dbReference type="CDD" id="cd01895">
    <property type="entry name" value="EngA2"/>
    <property type="match status" value="1"/>
</dbReference>
<evidence type="ECO:0000256" key="4">
    <source>
        <dbReference type="ARBA" id="ARBA00022737"/>
    </source>
</evidence>
<evidence type="ECO:0000313" key="12">
    <source>
        <dbReference type="EMBL" id="OGL99063.1"/>
    </source>
</evidence>
<feature type="domain" description="EngA-type G" evidence="11">
    <location>
        <begin position="2"/>
        <end position="168"/>
    </location>
</feature>
<feature type="binding site" evidence="8">
    <location>
        <begin position="233"/>
        <end position="237"/>
    </location>
    <ligand>
        <name>GTP</name>
        <dbReference type="ChEBI" id="CHEBI:37565"/>
        <label>2</label>
    </ligand>
</feature>
<dbReference type="Pfam" id="PF14714">
    <property type="entry name" value="KH_dom-like"/>
    <property type="match status" value="1"/>
</dbReference>
<keyword evidence="6 8" id="KW-0342">GTP-binding</keyword>
<evidence type="ECO:0000256" key="5">
    <source>
        <dbReference type="ARBA" id="ARBA00022741"/>
    </source>
</evidence>
<reference evidence="12 13" key="1">
    <citation type="journal article" date="2016" name="Nat. Commun.">
        <title>Thousands of microbial genomes shed light on interconnected biogeochemical processes in an aquifer system.</title>
        <authorList>
            <person name="Anantharaman K."/>
            <person name="Brown C.T."/>
            <person name="Hug L.A."/>
            <person name="Sharon I."/>
            <person name="Castelle C.J."/>
            <person name="Probst A.J."/>
            <person name="Thomas B.C."/>
            <person name="Singh A."/>
            <person name="Wilkins M.J."/>
            <person name="Karaoz U."/>
            <person name="Brodie E.L."/>
            <person name="Williams K.H."/>
            <person name="Hubbard S.S."/>
            <person name="Banfield J.F."/>
        </authorList>
    </citation>
    <scope>NUCLEOTIDE SEQUENCE [LARGE SCALE GENOMIC DNA]</scope>
</reference>
<evidence type="ECO:0000256" key="8">
    <source>
        <dbReference type="HAMAP-Rule" id="MF_00195"/>
    </source>
</evidence>
<dbReference type="PRINTS" id="PR00326">
    <property type="entry name" value="GTP1OBG"/>
</dbReference>
<dbReference type="CDD" id="cd01894">
    <property type="entry name" value="EngA1"/>
    <property type="match status" value="1"/>
</dbReference>
<accession>A0A1F7W8D7</accession>
<organism evidence="12 13">
    <name type="scientific">Candidatus Uhrbacteria bacterium RIFOXYB2_FULL_57_15</name>
    <dbReference type="NCBI Taxonomy" id="1802422"/>
    <lineage>
        <taxon>Bacteria</taxon>
        <taxon>Candidatus Uhriibacteriota</taxon>
    </lineage>
</organism>
<dbReference type="GO" id="GO:0005525">
    <property type="term" value="F:GTP binding"/>
    <property type="evidence" value="ECO:0007669"/>
    <property type="project" value="UniProtKB-UniRule"/>
</dbReference>
<dbReference type="InterPro" id="IPR032859">
    <property type="entry name" value="KH_dom-like"/>
</dbReference>
<dbReference type="PIRSF" id="PIRSF006485">
    <property type="entry name" value="GTP-binding_EngA"/>
    <property type="match status" value="1"/>
</dbReference>
<evidence type="ECO:0000256" key="7">
    <source>
        <dbReference type="ARBA" id="ARBA00032345"/>
    </source>
</evidence>
<dbReference type="GO" id="GO:0043022">
    <property type="term" value="F:ribosome binding"/>
    <property type="evidence" value="ECO:0007669"/>
    <property type="project" value="TreeGrafter"/>
</dbReference>
<dbReference type="InterPro" id="IPR015946">
    <property type="entry name" value="KH_dom-like_a/b"/>
</dbReference>
<evidence type="ECO:0000259" key="11">
    <source>
        <dbReference type="PROSITE" id="PS51712"/>
    </source>
</evidence>
<evidence type="ECO:0000256" key="10">
    <source>
        <dbReference type="RuleBase" id="RU004481"/>
    </source>
</evidence>
<dbReference type="PANTHER" id="PTHR43834:SF6">
    <property type="entry name" value="GTPASE DER"/>
    <property type="match status" value="1"/>
</dbReference>
<feature type="binding site" evidence="8">
    <location>
        <begin position="118"/>
        <end position="121"/>
    </location>
    <ligand>
        <name>GTP</name>
        <dbReference type="ChEBI" id="CHEBI:37565"/>
        <label>1</label>
    </ligand>
</feature>
<dbReference type="InterPro" id="IPR016484">
    <property type="entry name" value="GTPase_Der"/>
</dbReference>
<dbReference type="SUPFAM" id="SSF52540">
    <property type="entry name" value="P-loop containing nucleoside triphosphate hydrolases"/>
    <property type="match status" value="2"/>
</dbReference>
<evidence type="ECO:0000256" key="2">
    <source>
        <dbReference type="ARBA" id="ARBA00020953"/>
    </source>
</evidence>
<keyword evidence="5 8" id="KW-0547">Nucleotide-binding</keyword>
<dbReference type="InterPro" id="IPR005225">
    <property type="entry name" value="Small_GTP-bd"/>
</dbReference>
<feature type="binding site" evidence="8">
    <location>
        <begin position="55"/>
        <end position="59"/>
    </location>
    <ligand>
        <name>GTP</name>
        <dbReference type="ChEBI" id="CHEBI:37565"/>
        <label>1</label>
    </ligand>
</feature>
<dbReference type="Gene3D" id="3.30.300.20">
    <property type="match status" value="1"/>
</dbReference>
<name>A0A1F7W8D7_9BACT</name>
<gene>
    <name evidence="8" type="primary">der</name>
    <name evidence="12" type="ORF">A2304_02490</name>
</gene>
<dbReference type="EMBL" id="MGFE01000011">
    <property type="protein sequence ID" value="OGL99063.1"/>
    <property type="molecule type" value="Genomic_DNA"/>
</dbReference>
<sequence length="450" mass="49336">MPTVALIGRTNVGKSTLFNRLLERRAALVSDVAGTTRDRKEGICLWRGTVVKFIDTGGLDMDNTDEIETNIKKQALIAIKKADVILFVVDMKQGPLPQERQLAETLMKSGKPVIVAGNKAETPGARNAAQDPTWRLLSLPAPMPVSALRGTGTGDLLDAIYDAFASVDLKPAELSEVSAVRVTVVGKPNVGKSSLINAILGEERFIVSPIAHTTREPNDVMIEYGDREYLLIDTAGLLKTAKMKKQGQLVEQGAARTERVLPKSDVALFVVDITEPIGTQDKMIAGLIKEAGAGVIIVANKWDLVKDKTSTTMNRVREQIMASLPFVAWAPIIFVSAKTSQRIPDLFNLIDEVQKHRHTEIPEADLEKYWRSAIRAHLPSRGKGPKPPEIMGMTQVGIAPPVFNLNIKSKRLDVLHPSYLRFLENRLRGRFDLAGTPVVINVRGLTARAK</sequence>
<evidence type="ECO:0000313" key="13">
    <source>
        <dbReference type="Proteomes" id="UP000176501"/>
    </source>
</evidence>
<comment type="subunit">
    <text evidence="8">Associates with the 50S ribosomal subunit.</text>
</comment>
<proteinExistence type="inferred from homology"/>
<dbReference type="PROSITE" id="PS51712">
    <property type="entry name" value="G_ENGA"/>
    <property type="match status" value="2"/>
</dbReference>